<dbReference type="EMBL" id="JAMDLW010000056">
    <property type="protein sequence ID" value="MCY9522902.1"/>
    <property type="molecule type" value="Genomic_DNA"/>
</dbReference>
<evidence type="ECO:0000313" key="3">
    <source>
        <dbReference type="EMBL" id="MCY9522902.1"/>
    </source>
</evidence>
<comment type="caution">
    <text evidence="3">The sequence shown here is derived from an EMBL/GenBank/DDBJ whole genome shotgun (WGS) entry which is preliminary data.</text>
</comment>
<evidence type="ECO:0000256" key="1">
    <source>
        <dbReference type="SAM" id="MobiDB-lite"/>
    </source>
</evidence>
<organism evidence="3 4">
    <name type="scientific">Paenibacillus apiarius</name>
    <dbReference type="NCBI Taxonomy" id="46240"/>
    <lineage>
        <taxon>Bacteria</taxon>
        <taxon>Bacillati</taxon>
        <taxon>Bacillota</taxon>
        <taxon>Bacilli</taxon>
        <taxon>Bacillales</taxon>
        <taxon>Paenibacillaceae</taxon>
        <taxon>Paenibacillus</taxon>
    </lineage>
</organism>
<proteinExistence type="predicted"/>
<feature type="region of interest" description="Disordered" evidence="1">
    <location>
        <begin position="270"/>
        <end position="292"/>
    </location>
</feature>
<gene>
    <name evidence="3" type="ORF">M5X09_25115</name>
</gene>
<keyword evidence="4" id="KW-1185">Reference proteome</keyword>
<dbReference type="Proteomes" id="UP001207626">
    <property type="component" value="Unassembled WGS sequence"/>
</dbReference>
<dbReference type="RefSeq" id="WP_087434880.1">
    <property type="nucleotide sequence ID" value="NZ_JAMDLV010000026.1"/>
</dbReference>
<sequence>MKRYSLALIVCLLFVVPTSAFAVDTPEWIENSQKTQVDVLESSETFEVPSLNYEINRVPVKVWELKGYDNISGKVVDKEKYKESLLEFFDTDPVKYAESRRIIDSIVNEALDSKRNNNLDLPRDISPQSMVIIAQGWKTKPFTTSTNNYVTYATSWITEDNYRSSVPITVNYTKKTTVSASLGFTGPDVLKKYLGVSGSFDVVQESTISQGATVPAWTAWGYRPYIKWKETNWKGTYYITYSAAGRIYTIDEEQTGTNKDLLTKSNEYKSYTNSSKNTNATTPSFPTTKPNV</sequence>
<accession>A0ABT4DZX3</accession>
<evidence type="ECO:0000313" key="4">
    <source>
        <dbReference type="Proteomes" id="UP001207626"/>
    </source>
</evidence>
<reference evidence="3 4" key="1">
    <citation type="submission" date="2022-05" db="EMBL/GenBank/DDBJ databases">
        <title>Genome Sequencing of Bee-Associated Microbes.</title>
        <authorList>
            <person name="Dunlap C."/>
        </authorList>
    </citation>
    <scope>NUCLEOTIDE SEQUENCE [LARGE SCALE GENOMIC DNA]</scope>
    <source>
        <strain evidence="3 4">NRRL NRS-1438</strain>
    </source>
</reference>
<feature type="chain" id="PRO_5045288590" evidence="2">
    <location>
        <begin position="23"/>
        <end position="292"/>
    </location>
</feature>
<protein>
    <submittedName>
        <fullName evidence="3">Uncharacterized protein</fullName>
    </submittedName>
</protein>
<keyword evidence="2" id="KW-0732">Signal</keyword>
<feature type="signal peptide" evidence="2">
    <location>
        <begin position="1"/>
        <end position="22"/>
    </location>
</feature>
<name>A0ABT4DZX3_9BACL</name>
<evidence type="ECO:0000256" key="2">
    <source>
        <dbReference type="SAM" id="SignalP"/>
    </source>
</evidence>